<dbReference type="SUPFAM" id="SSF56059">
    <property type="entry name" value="Glutathione synthetase ATP-binding domain-like"/>
    <property type="match status" value="1"/>
</dbReference>
<organism evidence="1 2">
    <name type="scientific">Dyella acidiphila</name>
    <dbReference type="NCBI Taxonomy" id="2775866"/>
    <lineage>
        <taxon>Bacteria</taxon>
        <taxon>Pseudomonadati</taxon>
        <taxon>Pseudomonadota</taxon>
        <taxon>Gammaproteobacteria</taxon>
        <taxon>Lysobacterales</taxon>
        <taxon>Rhodanobacteraceae</taxon>
        <taxon>Dyella</taxon>
    </lineage>
</organism>
<keyword evidence="2" id="KW-1185">Reference proteome</keyword>
<dbReference type="Gene3D" id="3.30.470.20">
    <property type="entry name" value="ATP-grasp fold, B domain"/>
    <property type="match status" value="1"/>
</dbReference>
<dbReference type="Proteomes" id="UP000651010">
    <property type="component" value="Unassembled WGS sequence"/>
</dbReference>
<evidence type="ECO:0008006" key="3">
    <source>
        <dbReference type="Google" id="ProtNLM"/>
    </source>
</evidence>
<evidence type="ECO:0000313" key="2">
    <source>
        <dbReference type="Proteomes" id="UP000651010"/>
    </source>
</evidence>
<gene>
    <name evidence="1" type="ORF">IGX34_01215</name>
</gene>
<sequence length="365" mass="41010">MQHCVLILAPDTDPHACALSWALEQQGVTPICMPSLQAKPGNHYTFHIDAEHEFLLDSNVGQGVVSAVWNRRIQDPNPTCAEADEAFARLEWKMFQRNMFTLGNAYGDALWVNRLPEAIRAEHKMVQLSIARKLGLPFPETVITTDVGQVDLLRKKWGRIIFKSFLPHHWQDQKTGERHTVGVALLDQQSDLPPDAIAICPGVYQRYIDKALDVRVTVMGQHLFAMSFAKGESGGFLDWRTYTDHPEMIAKTITLPSTVESKLRALMQELGLVFGAIDLVVDREGNYHFLEVNQAGQFLFMEEMNPDYPILQAMTGLLVSGRLDNTSEALKPVTMKQFRASDAYAALGQRVAQKSWVGEPMFSVE</sequence>
<dbReference type="EMBL" id="JACZZA010000001">
    <property type="protein sequence ID" value="MBE1158983.1"/>
    <property type="molecule type" value="Genomic_DNA"/>
</dbReference>
<name>A0ABR9G4P0_9GAMM</name>
<accession>A0ABR9G4P0</accession>
<protein>
    <recommendedName>
        <fullName evidence="3">ATP-grasp domain-containing protein</fullName>
    </recommendedName>
</protein>
<dbReference type="RefSeq" id="WP_192553842.1">
    <property type="nucleotide sequence ID" value="NZ_JACZZA010000001.1"/>
</dbReference>
<comment type="caution">
    <text evidence="1">The sequence shown here is derived from an EMBL/GenBank/DDBJ whole genome shotgun (WGS) entry which is preliminary data.</text>
</comment>
<reference evidence="1 2" key="1">
    <citation type="submission" date="2020-09" db="EMBL/GenBank/DDBJ databases">
        <title>Dyella sp. 7MK23 isolated from forest soil.</title>
        <authorList>
            <person name="Fu J."/>
        </authorList>
    </citation>
    <scope>NUCLEOTIDE SEQUENCE [LARGE SCALE GENOMIC DNA]</scope>
    <source>
        <strain evidence="1 2">7MK23</strain>
    </source>
</reference>
<proteinExistence type="predicted"/>
<evidence type="ECO:0000313" key="1">
    <source>
        <dbReference type="EMBL" id="MBE1158983.1"/>
    </source>
</evidence>